<comment type="catalytic activity">
    <reaction evidence="10">
        <text>L-isoleucine + 2-oxoglutarate = (S)-3-methyl-2-oxopentanoate + L-glutamate</text>
        <dbReference type="Rhea" id="RHEA:24801"/>
        <dbReference type="ChEBI" id="CHEBI:16810"/>
        <dbReference type="ChEBI" id="CHEBI:29985"/>
        <dbReference type="ChEBI" id="CHEBI:35146"/>
        <dbReference type="ChEBI" id="CHEBI:58045"/>
        <dbReference type="EC" id="2.6.1.42"/>
    </reaction>
</comment>
<dbReference type="Gene3D" id="3.20.10.10">
    <property type="entry name" value="D-amino Acid Aminotransferase, subunit A, domain 2"/>
    <property type="match status" value="1"/>
</dbReference>
<dbReference type="EMBL" id="JAVDRL010000010">
    <property type="protein sequence ID" value="MDR6532707.1"/>
    <property type="molecule type" value="Genomic_DNA"/>
</dbReference>
<accession>A0ABU1N2P9</accession>
<keyword evidence="13" id="KW-1185">Reference proteome</keyword>
<dbReference type="SUPFAM" id="SSF56752">
    <property type="entry name" value="D-aminoacid aminotransferase-like PLP-dependent enzymes"/>
    <property type="match status" value="1"/>
</dbReference>
<evidence type="ECO:0000256" key="1">
    <source>
        <dbReference type="ARBA" id="ARBA00003109"/>
    </source>
</evidence>
<dbReference type="PANTHER" id="PTHR42743">
    <property type="entry name" value="AMINO-ACID AMINOTRANSFERASE"/>
    <property type="match status" value="1"/>
</dbReference>
<protein>
    <recommendedName>
        <fullName evidence="7">Probable branched-chain-amino-acid aminotransferase</fullName>
        <ecNumber evidence="6">2.6.1.42</ecNumber>
    </recommendedName>
</protein>
<reference evidence="12 13" key="1">
    <citation type="submission" date="2023-07" db="EMBL/GenBank/DDBJ databases">
        <title>Sorghum-associated microbial communities from plants grown in Nebraska, USA.</title>
        <authorList>
            <person name="Schachtman D."/>
        </authorList>
    </citation>
    <scope>NUCLEOTIDE SEQUENCE [LARGE SCALE GENOMIC DNA]</scope>
    <source>
        <strain evidence="12 13">DS2154</strain>
    </source>
</reference>
<dbReference type="InterPro" id="IPR050571">
    <property type="entry name" value="Class-IV_PLP-Dep_Aminotrnsfr"/>
</dbReference>
<dbReference type="InterPro" id="IPR043131">
    <property type="entry name" value="BCAT-like_N"/>
</dbReference>
<evidence type="ECO:0000313" key="13">
    <source>
        <dbReference type="Proteomes" id="UP001262754"/>
    </source>
</evidence>
<keyword evidence="8" id="KW-0028">Amino-acid biosynthesis</keyword>
<evidence type="ECO:0000256" key="11">
    <source>
        <dbReference type="ARBA" id="ARBA00049229"/>
    </source>
</evidence>
<evidence type="ECO:0000313" key="12">
    <source>
        <dbReference type="EMBL" id="MDR6532707.1"/>
    </source>
</evidence>
<keyword evidence="12" id="KW-0808">Transferase</keyword>
<evidence type="ECO:0000256" key="5">
    <source>
        <dbReference type="ARBA" id="ARBA00009320"/>
    </source>
</evidence>
<evidence type="ECO:0000256" key="8">
    <source>
        <dbReference type="ARBA" id="ARBA00023304"/>
    </source>
</evidence>
<keyword evidence="12" id="KW-0032">Aminotransferase</keyword>
<dbReference type="Pfam" id="PF01063">
    <property type="entry name" value="Aminotran_4"/>
    <property type="match status" value="1"/>
</dbReference>
<proteinExistence type="inferred from homology"/>
<evidence type="ECO:0000256" key="3">
    <source>
        <dbReference type="ARBA" id="ARBA00004931"/>
    </source>
</evidence>
<dbReference type="RefSeq" id="WP_310033326.1">
    <property type="nucleotide sequence ID" value="NZ_JAVDRL010000010.1"/>
</dbReference>
<keyword evidence="8" id="KW-0100">Branched-chain amino acid biosynthesis</keyword>
<comment type="pathway">
    <text evidence="2">Amino-acid biosynthesis; L-isoleucine biosynthesis; L-isoleucine from 2-oxobutanoate: step 4/4.</text>
</comment>
<comment type="catalytic activity">
    <reaction evidence="11">
        <text>L-leucine + 2-oxoglutarate = 4-methyl-2-oxopentanoate + L-glutamate</text>
        <dbReference type="Rhea" id="RHEA:18321"/>
        <dbReference type="ChEBI" id="CHEBI:16810"/>
        <dbReference type="ChEBI" id="CHEBI:17865"/>
        <dbReference type="ChEBI" id="CHEBI:29985"/>
        <dbReference type="ChEBI" id="CHEBI:57427"/>
        <dbReference type="EC" id="2.6.1.42"/>
    </reaction>
</comment>
<gene>
    <name evidence="12" type="ORF">J2800_003467</name>
</gene>
<evidence type="ECO:0000256" key="4">
    <source>
        <dbReference type="ARBA" id="ARBA00005072"/>
    </source>
</evidence>
<dbReference type="InterPro" id="IPR043132">
    <property type="entry name" value="BCAT-like_C"/>
</dbReference>
<dbReference type="InterPro" id="IPR001544">
    <property type="entry name" value="Aminotrans_IV"/>
</dbReference>
<dbReference type="GO" id="GO:0047810">
    <property type="term" value="F:D-alanine-2-oxoglutarate aminotransferase activity"/>
    <property type="evidence" value="ECO:0007669"/>
    <property type="project" value="UniProtKB-EC"/>
</dbReference>
<comment type="function">
    <text evidence="1">Acts on leucine, isoleucine and valine.</text>
</comment>
<dbReference type="EC" id="2.6.1.42" evidence="6"/>
<evidence type="ECO:0000256" key="7">
    <source>
        <dbReference type="ARBA" id="ARBA00014472"/>
    </source>
</evidence>
<organism evidence="12 13">
    <name type="scientific">Caulobacter rhizosphaerae</name>
    <dbReference type="NCBI Taxonomy" id="2010972"/>
    <lineage>
        <taxon>Bacteria</taxon>
        <taxon>Pseudomonadati</taxon>
        <taxon>Pseudomonadota</taxon>
        <taxon>Alphaproteobacteria</taxon>
        <taxon>Caulobacterales</taxon>
        <taxon>Caulobacteraceae</taxon>
        <taxon>Caulobacter</taxon>
    </lineage>
</organism>
<dbReference type="NCBIfam" id="NF005209">
    <property type="entry name" value="PRK06680.1"/>
    <property type="match status" value="1"/>
</dbReference>
<name>A0ABU1N2P9_9CAUL</name>
<comment type="caution">
    <text evidence="12">The sequence shown here is derived from an EMBL/GenBank/DDBJ whole genome shotgun (WGS) entry which is preliminary data.</text>
</comment>
<dbReference type="InterPro" id="IPR036038">
    <property type="entry name" value="Aminotransferase-like"/>
</dbReference>
<comment type="similarity">
    <text evidence="5">Belongs to the class-IV pyridoxal-phosphate-dependent aminotransferase family.</text>
</comment>
<evidence type="ECO:0000256" key="9">
    <source>
        <dbReference type="ARBA" id="ARBA00048212"/>
    </source>
</evidence>
<evidence type="ECO:0000256" key="6">
    <source>
        <dbReference type="ARBA" id="ARBA00013053"/>
    </source>
</evidence>
<dbReference type="CDD" id="cd01558">
    <property type="entry name" value="D-AAT_like"/>
    <property type="match status" value="1"/>
</dbReference>
<comment type="pathway">
    <text evidence="4">Amino-acid biosynthesis; L-leucine biosynthesis; L-leucine from 3-methyl-2-oxobutanoate: step 4/4.</text>
</comment>
<evidence type="ECO:0000256" key="2">
    <source>
        <dbReference type="ARBA" id="ARBA00004824"/>
    </source>
</evidence>
<dbReference type="Proteomes" id="UP001262754">
    <property type="component" value="Unassembled WGS sequence"/>
</dbReference>
<comment type="pathway">
    <text evidence="3">Amino-acid biosynthesis; L-valine biosynthesis; L-valine from pyruvate: step 4/4.</text>
</comment>
<evidence type="ECO:0000256" key="10">
    <source>
        <dbReference type="ARBA" id="ARBA00048798"/>
    </source>
</evidence>
<comment type="catalytic activity">
    <reaction evidence="9">
        <text>L-valine + 2-oxoglutarate = 3-methyl-2-oxobutanoate + L-glutamate</text>
        <dbReference type="Rhea" id="RHEA:24813"/>
        <dbReference type="ChEBI" id="CHEBI:11851"/>
        <dbReference type="ChEBI" id="CHEBI:16810"/>
        <dbReference type="ChEBI" id="CHEBI:29985"/>
        <dbReference type="ChEBI" id="CHEBI:57762"/>
        <dbReference type="EC" id="2.6.1.42"/>
    </reaction>
</comment>
<sequence>MSRFAYVNGRFVRHGEAAVHIEDRGYQLADGVYEVWAVFGGKLADAAGHFARLWRSLDALKIAHPMSEKALTVVLREAIRRNKVVEGMVYLQVTRGVAPRDHAFPNPAVPPAVVITAKRVDRAVAEAKAAKGQSVVTVPETRWGRCDIKSIGLLPNALAKQVAREHGAVEAWFVDEMGLVTEGASSNAWIVDAEGRLRTRDTQANILRGITRSSLLDVIAEAGLPVAEQPFTVEEAKAAREAFITGAGTLVLPIVRVDGAQIGDGAPGPVATRLRRLYIERAKAAAI</sequence>
<dbReference type="Gene3D" id="3.30.470.10">
    <property type="match status" value="1"/>
</dbReference>
<dbReference type="PANTHER" id="PTHR42743:SF11">
    <property type="entry name" value="AMINODEOXYCHORISMATE LYASE"/>
    <property type="match status" value="1"/>
</dbReference>